<comment type="similarity">
    <text evidence="2">Belongs to the ABC-4 integral membrane protein family. LolC/E subfamily.</text>
</comment>
<keyword evidence="11" id="KW-1185">Reference proteome</keyword>
<dbReference type="OrthoDB" id="368479at2"/>
<dbReference type="EMBL" id="LPWH01000065">
    <property type="protein sequence ID" value="POR01639.1"/>
    <property type="molecule type" value="Genomic_DNA"/>
</dbReference>
<reference evidence="11" key="1">
    <citation type="submission" date="2015-12" db="EMBL/GenBank/DDBJ databases">
        <authorList>
            <person name="Lodha T.D."/>
            <person name="Chintalapati S."/>
            <person name="Chintalapati V.R."/>
            <person name="Sravanthi T."/>
        </authorList>
    </citation>
    <scope>NUCLEOTIDE SEQUENCE [LARGE SCALE GENOMIC DNA]</scope>
    <source>
        <strain evidence="11">JC133</strain>
    </source>
</reference>
<evidence type="ECO:0000259" key="9">
    <source>
        <dbReference type="Pfam" id="PF12704"/>
    </source>
</evidence>
<dbReference type="InterPro" id="IPR003838">
    <property type="entry name" value="ABC3_permease_C"/>
</dbReference>
<dbReference type="GO" id="GO:0044874">
    <property type="term" value="P:lipoprotein localization to outer membrane"/>
    <property type="evidence" value="ECO:0007669"/>
    <property type="project" value="TreeGrafter"/>
</dbReference>
<feature type="transmembrane region" description="Helical" evidence="7">
    <location>
        <begin position="407"/>
        <end position="427"/>
    </location>
</feature>
<proteinExistence type="inferred from homology"/>
<evidence type="ECO:0000256" key="7">
    <source>
        <dbReference type="SAM" id="Phobius"/>
    </source>
</evidence>
<dbReference type="GO" id="GO:0098797">
    <property type="term" value="C:plasma membrane protein complex"/>
    <property type="evidence" value="ECO:0007669"/>
    <property type="project" value="TreeGrafter"/>
</dbReference>
<organism evidence="10 11">
    <name type="scientific">Alkalispirochaeta sphaeroplastigenens</name>
    <dbReference type="NCBI Taxonomy" id="1187066"/>
    <lineage>
        <taxon>Bacteria</taxon>
        <taxon>Pseudomonadati</taxon>
        <taxon>Spirochaetota</taxon>
        <taxon>Spirochaetia</taxon>
        <taxon>Spirochaetales</taxon>
        <taxon>Spirochaetaceae</taxon>
        <taxon>Alkalispirochaeta</taxon>
    </lineage>
</organism>
<feature type="domain" description="MacB-like periplasmic core" evidence="9">
    <location>
        <begin position="29"/>
        <end position="215"/>
    </location>
</feature>
<keyword evidence="5 7" id="KW-1133">Transmembrane helix</keyword>
<evidence type="ECO:0000259" key="8">
    <source>
        <dbReference type="Pfam" id="PF02687"/>
    </source>
</evidence>
<evidence type="ECO:0000313" key="11">
    <source>
        <dbReference type="Proteomes" id="UP000237350"/>
    </source>
</evidence>
<evidence type="ECO:0000256" key="2">
    <source>
        <dbReference type="ARBA" id="ARBA00005236"/>
    </source>
</evidence>
<keyword evidence="3" id="KW-1003">Cell membrane</keyword>
<dbReference type="PANTHER" id="PTHR30489">
    <property type="entry name" value="LIPOPROTEIN-RELEASING SYSTEM TRANSMEMBRANE PROTEIN LOLE"/>
    <property type="match status" value="1"/>
</dbReference>
<dbReference type="InterPro" id="IPR051447">
    <property type="entry name" value="Lipoprotein-release_system"/>
</dbReference>
<name>A0A2S4JQ25_9SPIO</name>
<dbReference type="Pfam" id="PF02687">
    <property type="entry name" value="FtsX"/>
    <property type="match status" value="1"/>
</dbReference>
<evidence type="ECO:0000256" key="4">
    <source>
        <dbReference type="ARBA" id="ARBA00022692"/>
    </source>
</evidence>
<accession>A0A2S4JQ25</accession>
<comment type="subcellular location">
    <subcellularLocation>
        <location evidence="1">Cell membrane</location>
        <topology evidence="1">Multi-pass membrane protein</topology>
    </subcellularLocation>
</comment>
<comment type="caution">
    <text evidence="10">The sequence shown here is derived from an EMBL/GenBank/DDBJ whole genome shotgun (WGS) entry which is preliminary data.</text>
</comment>
<dbReference type="RefSeq" id="WP_103680232.1">
    <property type="nucleotide sequence ID" value="NZ_LPWH01000065.1"/>
</dbReference>
<feature type="transmembrane region" description="Helical" evidence="7">
    <location>
        <begin position="295"/>
        <end position="319"/>
    </location>
</feature>
<evidence type="ECO:0000313" key="10">
    <source>
        <dbReference type="EMBL" id="POR01639.1"/>
    </source>
</evidence>
<feature type="domain" description="ABC3 transporter permease C-terminal" evidence="8">
    <location>
        <begin position="297"/>
        <end position="431"/>
    </location>
</feature>
<protein>
    <submittedName>
        <fullName evidence="10">Uncharacterized protein</fullName>
    </submittedName>
</protein>
<evidence type="ECO:0000256" key="6">
    <source>
        <dbReference type="ARBA" id="ARBA00023136"/>
    </source>
</evidence>
<keyword evidence="4 7" id="KW-0812">Transmembrane</keyword>
<evidence type="ECO:0000256" key="5">
    <source>
        <dbReference type="ARBA" id="ARBA00022989"/>
    </source>
</evidence>
<evidence type="ECO:0000256" key="3">
    <source>
        <dbReference type="ARBA" id="ARBA00022475"/>
    </source>
</evidence>
<evidence type="ECO:0000256" key="1">
    <source>
        <dbReference type="ARBA" id="ARBA00004651"/>
    </source>
</evidence>
<dbReference type="InterPro" id="IPR025857">
    <property type="entry name" value="MacB_PCD"/>
</dbReference>
<keyword evidence="6 7" id="KW-0472">Membrane</keyword>
<feature type="transmembrane region" description="Helical" evidence="7">
    <location>
        <begin position="340"/>
        <end position="360"/>
    </location>
</feature>
<sequence length="443" mass="48343">MPRFGLTLVAFRFLSGAPGARRGRGRLAGAVLAVAISLVPLVVVQHVADGMIRGIVERFVETGSYHIQAIPQSDISRDEWEELSREVLALPGVRSTLVEHQGFGLIYSDQGRSGVTLRGVPQAFWDEDPGVRAFLEVRAGEFDLEADRGIVLGLDVASRLGVAPGDEVRLLTVRPLGEGRMLPRVSRFRVTGVVSTGYRDLDRLWVFIEADRGRQIIPPESVRTILGVKVDHPFALNNPLFQRGPGVLLAGGERARMYATWESLRGLLGSSWATYTWYWLEEGRYISFLTSRNLLAFVMALIVAVAAVNISSALILLVVEKEEEIAILRATGMSSRQIGEVFLLCGAVIGLGGAVLGVLLGTLVSLHLNEIIRAFEVLAGFLAGREVDIFSADFYLEQMPVELSFEALFFSIFLALLFSLGAALLPARRAAALLPDRVLRGHG</sequence>
<dbReference type="Proteomes" id="UP000237350">
    <property type="component" value="Unassembled WGS sequence"/>
</dbReference>
<dbReference type="AlphaFoldDB" id="A0A2S4JQ25"/>
<dbReference type="PANTHER" id="PTHR30489:SF0">
    <property type="entry name" value="LIPOPROTEIN-RELEASING SYSTEM TRANSMEMBRANE PROTEIN LOLE"/>
    <property type="match status" value="1"/>
</dbReference>
<feature type="transmembrane region" description="Helical" evidence="7">
    <location>
        <begin position="26"/>
        <end position="48"/>
    </location>
</feature>
<dbReference type="Pfam" id="PF12704">
    <property type="entry name" value="MacB_PCD"/>
    <property type="match status" value="1"/>
</dbReference>
<gene>
    <name evidence="10" type="ORF">AU468_07820</name>
</gene>